<feature type="coiled-coil region" evidence="1">
    <location>
        <begin position="32"/>
        <end position="66"/>
    </location>
</feature>
<evidence type="ECO:0000313" key="2">
    <source>
        <dbReference type="EMBL" id="RDB27391.1"/>
    </source>
</evidence>
<organism evidence="2 3">
    <name type="scientific">Hypsizygus marmoreus</name>
    <name type="common">White beech mushroom</name>
    <name type="synonym">Agaricus marmoreus</name>
    <dbReference type="NCBI Taxonomy" id="39966"/>
    <lineage>
        <taxon>Eukaryota</taxon>
        <taxon>Fungi</taxon>
        <taxon>Dikarya</taxon>
        <taxon>Basidiomycota</taxon>
        <taxon>Agaricomycotina</taxon>
        <taxon>Agaricomycetes</taxon>
        <taxon>Agaricomycetidae</taxon>
        <taxon>Agaricales</taxon>
        <taxon>Tricholomatineae</taxon>
        <taxon>Lyophyllaceae</taxon>
        <taxon>Hypsizygus</taxon>
    </lineage>
</organism>
<sequence>MSSNEEASAVDREWIEFCAGRSNTIILSESEARVAKRLLEEVQVNVNRLDLEILRMQAILADLELQRDVAVARRSRLQTAIAPHKRLPSELLSTIFLETLDSGRAVFAPDCPVETWPWPLRAVSSRWRDVAISDIRLWDSVACRLQKSRLNMGQRLANALGSIITYCKVAPSRLEIDISEDKGHLPEQYVPFEPLLLTYFPPLPTPITTLCMSLHPARLMYFLNASASIFPHLESLILDLRYTVTESDRYTADIFAGILYRANFFNDAHSLRRLTIRFSTNLSEICTHPRIPWNQLTELDFSGLALPAVSVLKVLKQCGQLVICHLWVEHDHYHLSALEDIEIDHVVLPNLRSLTVVGKILEGNRFFSRLFVPSLAELHFMMAYPHAFTDISRMISSSEAFLKIFEYDSNEAYISPEASELEDFLDNTPSLVELDAFLELPRSTLERVSQGGLLPRLEVLKCIVAREELDAIVTMVVNRRGRTTHSCGLREVRVRFREEGVESDRGHLQSINETYGIAFDFGPLYHTRS</sequence>
<dbReference type="Proteomes" id="UP000076154">
    <property type="component" value="Unassembled WGS sequence"/>
</dbReference>
<name>A0A369JYH0_HYPMA</name>
<evidence type="ECO:0000256" key="1">
    <source>
        <dbReference type="SAM" id="Coils"/>
    </source>
</evidence>
<keyword evidence="1" id="KW-0175">Coiled coil</keyword>
<dbReference type="AlphaFoldDB" id="A0A369JYH0"/>
<dbReference type="OrthoDB" id="3365698at2759"/>
<reference evidence="2" key="1">
    <citation type="submission" date="2018-04" db="EMBL/GenBank/DDBJ databases">
        <title>Whole genome sequencing of Hypsizygus marmoreus.</title>
        <authorList>
            <person name="Choi I.-G."/>
            <person name="Min B."/>
            <person name="Kim J.-G."/>
            <person name="Kim S."/>
            <person name="Oh Y.-L."/>
            <person name="Kong W.-S."/>
            <person name="Park H."/>
            <person name="Jeong J."/>
            <person name="Song E.-S."/>
        </authorList>
    </citation>
    <scope>NUCLEOTIDE SEQUENCE [LARGE SCALE GENOMIC DNA]</scope>
    <source>
        <strain evidence="2">51987-8</strain>
    </source>
</reference>
<dbReference type="InParanoid" id="A0A369JYH0"/>
<evidence type="ECO:0000313" key="3">
    <source>
        <dbReference type="Proteomes" id="UP000076154"/>
    </source>
</evidence>
<gene>
    <name evidence="2" type="ORF">Hypma_004505</name>
</gene>
<evidence type="ECO:0008006" key="4">
    <source>
        <dbReference type="Google" id="ProtNLM"/>
    </source>
</evidence>
<keyword evidence="3" id="KW-1185">Reference proteome</keyword>
<proteinExistence type="predicted"/>
<dbReference type="EMBL" id="LUEZ02000017">
    <property type="protein sequence ID" value="RDB27391.1"/>
    <property type="molecule type" value="Genomic_DNA"/>
</dbReference>
<comment type="caution">
    <text evidence="2">The sequence shown here is derived from an EMBL/GenBank/DDBJ whole genome shotgun (WGS) entry which is preliminary data.</text>
</comment>
<accession>A0A369JYH0</accession>
<protein>
    <recommendedName>
        <fullName evidence="4">F-box domain-containing protein</fullName>
    </recommendedName>
</protein>